<feature type="compositionally biased region" description="Polar residues" evidence="2">
    <location>
        <begin position="604"/>
        <end position="616"/>
    </location>
</feature>
<feature type="region of interest" description="Disordered" evidence="2">
    <location>
        <begin position="875"/>
        <end position="902"/>
    </location>
</feature>
<feature type="coiled-coil region" evidence="1">
    <location>
        <begin position="74"/>
        <end position="104"/>
    </location>
</feature>
<evidence type="ECO:0000313" key="4">
    <source>
        <dbReference type="Proteomes" id="UP000823941"/>
    </source>
</evidence>
<comment type="caution">
    <text evidence="3">The sequence shown here is derived from an EMBL/GenBank/DDBJ whole genome shotgun (WGS) entry which is preliminary data.</text>
</comment>
<feature type="region of interest" description="Disordered" evidence="2">
    <location>
        <begin position="573"/>
        <end position="622"/>
    </location>
</feature>
<gene>
    <name evidence="3" type="ORF">JYU34_007152</name>
</gene>
<evidence type="ECO:0000313" key="3">
    <source>
        <dbReference type="EMBL" id="KAG7307021.1"/>
    </source>
</evidence>
<feature type="region of interest" description="Disordered" evidence="2">
    <location>
        <begin position="754"/>
        <end position="802"/>
    </location>
</feature>
<reference evidence="3 4" key="1">
    <citation type="submission" date="2021-06" db="EMBL/GenBank/DDBJ databases">
        <title>A haploid diamondback moth (Plutella xylostella L.) genome assembly resolves 31 chromosomes and identifies a diamide resistance mutation.</title>
        <authorList>
            <person name="Ward C.M."/>
            <person name="Perry K.D."/>
            <person name="Baker G."/>
            <person name="Powis K."/>
            <person name="Heckel D.G."/>
            <person name="Baxter S.W."/>
        </authorList>
    </citation>
    <scope>NUCLEOTIDE SEQUENCE [LARGE SCALE GENOMIC DNA]</scope>
    <source>
        <strain evidence="3 4">LV</strain>
        <tissue evidence="3">Single pupa</tissue>
    </source>
</reference>
<keyword evidence="4" id="KW-1185">Reference proteome</keyword>
<feature type="compositionally biased region" description="Basic residues" evidence="2">
    <location>
        <begin position="576"/>
        <end position="586"/>
    </location>
</feature>
<dbReference type="Proteomes" id="UP000823941">
    <property type="component" value="Chromosome 10"/>
</dbReference>
<evidence type="ECO:0000256" key="2">
    <source>
        <dbReference type="SAM" id="MobiDB-lite"/>
    </source>
</evidence>
<proteinExistence type="predicted"/>
<organism evidence="3 4">
    <name type="scientific">Plutella xylostella</name>
    <name type="common">Diamondback moth</name>
    <name type="synonym">Plutella maculipennis</name>
    <dbReference type="NCBI Taxonomy" id="51655"/>
    <lineage>
        <taxon>Eukaryota</taxon>
        <taxon>Metazoa</taxon>
        <taxon>Ecdysozoa</taxon>
        <taxon>Arthropoda</taxon>
        <taxon>Hexapoda</taxon>
        <taxon>Insecta</taxon>
        <taxon>Pterygota</taxon>
        <taxon>Neoptera</taxon>
        <taxon>Endopterygota</taxon>
        <taxon>Lepidoptera</taxon>
        <taxon>Glossata</taxon>
        <taxon>Ditrysia</taxon>
        <taxon>Yponomeutoidea</taxon>
        <taxon>Plutellidae</taxon>
        <taxon>Plutella</taxon>
    </lineage>
</organism>
<sequence length="922" mass="103103">MSCNMNPCSPAFGGQMCDQSELCKGRCQRYKALENFLKRVAFNLGNSPSQTEVKVISCVPVDVTELQERICTLARELEREIRENERLEKELDEEIKANEVLQLALDCKKTPVICPALIDSQRDGAAFLNRGQKCQTNAATLSHPSVSRTPSILPNTAAATKNSITNFSALQQPINLYGKKKNRRHYTHAVYRTHPTYFRKKRSMTPSLRVMFSSNCVLDNAVCGERKVTTTLSSISVPLCRDVSSRQTTAGMATGMAAGVQGETPSPRGVCSSCGAFQDLDLCPAYRHIPCEYTSNDQSYYDDANYDVIPVKENRAKIELQYPKGATSVRSLMSRPKLKISRKHQVNHSVKHKKVRGIKQSHTSSTLLLLPSSRSLVCRKMCTKKAKHSGSIYRLNTSQKLSTIVDKLHEATNTESFTITNTAPDEKTQNGALTEIKGLIQSFLNEAKTSLVMPDAKKEVAVIKKDMTETVTQTNILAEPSYNMCQCPPMAGSYMVPPLPPPGYALMPACPLLLQQSPQHPFCAACFRQQPQASSASTKKASGSKMNTETEKLIKEIYESVALNVAIPEGAPPLMLKHKSRRKTSSKHGDDPYRHNKAPKRSSNRSLRTSVTSQKRMTPVPSGRIQEVKEVRHLTTEGRRMTIDHERLARERRQLIKEHLKSMRDRDSEFLDLPERERVRAAACDRSRELYVGGQDRIAGYAQVAQTRMASYAQSVKGAQERGRYGAMSAPVRPYAPVQEVEYVPPRPAPPLHPEYPPVAVRPEYPPVQRQPEYGPGPANQPGYGPGPANQPGYAPALDGGERDMARCYMPGKPSHYGYNEEESDESYESHKNFKSKLWDKMKVSLTKKYNSVNRKLSKMRQDFRFIQPEFQEPQDSAYRPAHPGAHPGNRPGMNAGRRAKASPKAAWGDILHQLKYNMYDL</sequence>
<name>A0ABQ7QPP8_PLUXY</name>
<dbReference type="EMBL" id="JAHIBW010000010">
    <property type="protein sequence ID" value="KAG7307021.1"/>
    <property type="molecule type" value="Genomic_DNA"/>
</dbReference>
<evidence type="ECO:0000256" key="1">
    <source>
        <dbReference type="SAM" id="Coils"/>
    </source>
</evidence>
<keyword evidence="1" id="KW-0175">Coiled coil</keyword>
<accession>A0ABQ7QPP8</accession>
<protein>
    <submittedName>
        <fullName evidence="3">Uncharacterized protein</fullName>
    </submittedName>
</protein>